<reference evidence="1 2" key="1">
    <citation type="submission" date="2018-03" db="EMBL/GenBank/DDBJ databases">
        <title>Genomic Encyclopedia of Archaeal and Bacterial Type Strains, Phase II (KMG-II): from individual species to whole genera.</title>
        <authorList>
            <person name="Goeker M."/>
        </authorList>
    </citation>
    <scope>NUCLEOTIDE SEQUENCE [LARGE SCALE GENOMIC DNA]</scope>
    <source>
        <strain evidence="1 2">DSM 100214</strain>
    </source>
</reference>
<sequence length="115" mass="13235">MKKDISIPRIGNKRLHRILCDDIFDGQIIVVPGSLQVLTSCCWHGQDSIVVTVNENHSPRKLKVKAISFRVAFENYPEEILNLNGYKYLGATGRCIYFYKAISIKNKIQLQPWKQ</sequence>
<proteinExistence type="predicted"/>
<dbReference type="RefSeq" id="WP_110311632.1">
    <property type="nucleotide sequence ID" value="NZ_QICL01000022.1"/>
</dbReference>
<gene>
    <name evidence="1" type="ORF">CLV62_12237</name>
</gene>
<evidence type="ECO:0000313" key="1">
    <source>
        <dbReference type="EMBL" id="PXV62084.1"/>
    </source>
</evidence>
<protein>
    <submittedName>
        <fullName evidence="1">Uncharacterized protein</fullName>
    </submittedName>
</protein>
<comment type="caution">
    <text evidence="1">The sequence shown here is derived from an EMBL/GenBank/DDBJ whole genome shotgun (WGS) entry which is preliminary data.</text>
</comment>
<keyword evidence="2" id="KW-1185">Reference proteome</keyword>
<organism evidence="1 2">
    <name type="scientific">Dysgonomonas alginatilytica</name>
    <dbReference type="NCBI Taxonomy" id="1605892"/>
    <lineage>
        <taxon>Bacteria</taxon>
        <taxon>Pseudomonadati</taxon>
        <taxon>Bacteroidota</taxon>
        <taxon>Bacteroidia</taxon>
        <taxon>Bacteroidales</taxon>
        <taxon>Dysgonomonadaceae</taxon>
        <taxon>Dysgonomonas</taxon>
    </lineage>
</organism>
<dbReference type="AlphaFoldDB" id="A0A2V3PNE3"/>
<dbReference type="EMBL" id="QICL01000022">
    <property type="protein sequence ID" value="PXV62084.1"/>
    <property type="molecule type" value="Genomic_DNA"/>
</dbReference>
<dbReference type="Proteomes" id="UP000247973">
    <property type="component" value="Unassembled WGS sequence"/>
</dbReference>
<accession>A0A2V3PNE3</accession>
<evidence type="ECO:0000313" key="2">
    <source>
        <dbReference type="Proteomes" id="UP000247973"/>
    </source>
</evidence>
<name>A0A2V3PNE3_9BACT</name>